<dbReference type="CDD" id="cd05289">
    <property type="entry name" value="MDR_like_2"/>
    <property type="match status" value="1"/>
</dbReference>
<dbReference type="Pfam" id="PF08240">
    <property type="entry name" value="ADH_N"/>
    <property type="match status" value="1"/>
</dbReference>
<reference evidence="3" key="1">
    <citation type="submission" date="2023-07" db="EMBL/GenBank/DDBJ databases">
        <title>30 novel species of actinomycetes from the DSMZ collection.</title>
        <authorList>
            <person name="Nouioui I."/>
        </authorList>
    </citation>
    <scope>NUCLEOTIDE SEQUENCE [LARGE SCALE GENOMIC DNA]</scope>
    <source>
        <strain evidence="3">DSM 41982</strain>
    </source>
</reference>
<dbReference type="SUPFAM" id="SSF51735">
    <property type="entry name" value="NAD(P)-binding Rossmann-fold domains"/>
    <property type="match status" value="1"/>
</dbReference>
<dbReference type="InterPro" id="IPR011032">
    <property type="entry name" value="GroES-like_sf"/>
</dbReference>
<dbReference type="Gene3D" id="3.90.180.10">
    <property type="entry name" value="Medium-chain alcohol dehydrogenases, catalytic domain"/>
    <property type="match status" value="1"/>
</dbReference>
<evidence type="ECO:0000313" key="3">
    <source>
        <dbReference type="Proteomes" id="UP001183607"/>
    </source>
</evidence>
<dbReference type="AlphaFoldDB" id="A0ABD5E9I0"/>
<dbReference type="Pfam" id="PF00107">
    <property type="entry name" value="ADH_zinc_N"/>
    <property type="match status" value="1"/>
</dbReference>
<evidence type="ECO:0000259" key="1">
    <source>
        <dbReference type="SMART" id="SM00829"/>
    </source>
</evidence>
<feature type="domain" description="Enoyl reductase (ER)" evidence="1">
    <location>
        <begin position="11"/>
        <end position="308"/>
    </location>
</feature>
<dbReference type="GO" id="GO:0016491">
    <property type="term" value="F:oxidoreductase activity"/>
    <property type="evidence" value="ECO:0007669"/>
    <property type="project" value="UniProtKB-KW"/>
</dbReference>
<organism evidence="2 3">
    <name type="scientific">Streptomyces evansiae</name>
    <dbReference type="NCBI Taxonomy" id="3075535"/>
    <lineage>
        <taxon>Bacteria</taxon>
        <taxon>Bacillati</taxon>
        <taxon>Actinomycetota</taxon>
        <taxon>Actinomycetes</taxon>
        <taxon>Kitasatosporales</taxon>
        <taxon>Streptomycetaceae</taxon>
        <taxon>Streptomyces</taxon>
    </lineage>
</organism>
<evidence type="ECO:0000313" key="2">
    <source>
        <dbReference type="EMBL" id="MDT0418069.1"/>
    </source>
</evidence>
<sequence length="311" mass="32106">MRTLRFHTHGPALDVIRLEEAPVPEPGPAQIRVAVTMCGLTPADWALAGGLFAGELPRGIGLEVAGTVDALGADVTGVAVGDEVFGPVPFTGPSAGAADHALLDVWFPRPEKLDPAEAAALPMAVETAHRGLAGLGVTADTAPGLTVLVHGAGSTVGHAAVQIALHQGARVLATSGERRAEELRGLGAEVTPYGEGMAARVRELAGGDVDLALDAAPPTGGLPELIRTVAAPRDVMTMSDFAAAEELGVRYQFGEEGNTYHHHALPVYARRAAEGRFAVPLAGVHPLEDWRTAAERSLSGKAGGKLVLRVR</sequence>
<name>A0ABD5E9I0_9ACTN</name>
<dbReference type="InterPro" id="IPR020843">
    <property type="entry name" value="ER"/>
</dbReference>
<dbReference type="InterPro" id="IPR036291">
    <property type="entry name" value="NAD(P)-bd_dom_sf"/>
</dbReference>
<dbReference type="PANTHER" id="PTHR43482">
    <property type="entry name" value="PROTEIN AST1-RELATED"/>
    <property type="match status" value="1"/>
</dbReference>
<dbReference type="InterPro" id="IPR013154">
    <property type="entry name" value="ADH-like_N"/>
</dbReference>
<dbReference type="EC" id="1.-.-.-" evidence="2"/>
<proteinExistence type="predicted"/>
<gene>
    <name evidence="2" type="ORF">RM574_21520</name>
</gene>
<accession>A0ABD5E9I0</accession>
<comment type="caution">
    <text evidence="2">The sequence shown here is derived from an EMBL/GenBank/DDBJ whole genome shotgun (WGS) entry which is preliminary data.</text>
</comment>
<dbReference type="Gene3D" id="3.40.50.720">
    <property type="entry name" value="NAD(P)-binding Rossmann-like Domain"/>
    <property type="match status" value="1"/>
</dbReference>
<dbReference type="Proteomes" id="UP001183607">
    <property type="component" value="Unassembled WGS sequence"/>
</dbReference>
<keyword evidence="2" id="KW-0560">Oxidoreductase</keyword>
<dbReference type="EMBL" id="JAVRER010000037">
    <property type="protein sequence ID" value="MDT0418069.1"/>
    <property type="molecule type" value="Genomic_DNA"/>
</dbReference>
<dbReference type="InterPro" id="IPR052585">
    <property type="entry name" value="Lipid_raft_assoc_Zn_ADH"/>
</dbReference>
<protein>
    <submittedName>
        <fullName evidence="2">NADP-dependent oxidoreductase</fullName>
        <ecNumber evidence="2">1.-.-.-</ecNumber>
    </submittedName>
</protein>
<dbReference type="SMART" id="SM00829">
    <property type="entry name" value="PKS_ER"/>
    <property type="match status" value="1"/>
</dbReference>
<dbReference type="SUPFAM" id="SSF50129">
    <property type="entry name" value="GroES-like"/>
    <property type="match status" value="1"/>
</dbReference>
<dbReference type="RefSeq" id="WP_093854373.1">
    <property type="nucleotide sequence ID" value="NZ_JAVRER010000037.1"/>
</dbReference>
<dbReference type="PANTHER" id="PTHR43482:SF1">
    <property type="entry name" value="PROTEIN AST1-RELATED"/>
    <property type="match status" value="1"/>
</dbReference>
<dbReference type="InterPro" id="IPR013149">
    <property type="entry name" value="ADH-like_C"/>
</dbReference>